<feature type="domain" description="DUF1266" evidence="1">
    <location>
        <begin position="13"/>
        <end position="56"/>
    </location>
</feature>
<evidence type="ECO:0000313" key="3">
    <source>
        <dbReference type="Proteomes" id="UP000027058"/>
    </source>
</evidence>
<organism evidence="2 3">
    <name type="scientific">Fusobacterium necrophorum DJ-2</name>
    <dbReference type="NCBI Taxonomy" id="1441737"/>
    <lineage>
        <taxon>Bacteria</taxon>
        <taxon>Fusobacteriati</taxon>
        <taxon>Fusobacteriota</taxon>
        <taxon>Fusobacteriia</taxon>
        <taxon>Fusobacteriales</taxon>
        <taxon>Fusobacteriaceae</taxon>
        <taxon>Fusobacterium</taxon>
    </lineage>
</organism>
<dbReference type="EMBL" id="JAAH01000144">
    <property type="protein sequence ID" value="KDE70265.1"/>
    <property type="molecule type" value="Genomic_DNA"/>
</dbReference>
<evidence type="ECO:0000259" key="1">
    <source>
        <dbReference type="Pfam" id="PF06889"/>
    </source>
</evidence>
<evidence type="ECO:0000313" key="2">
    <source>
        <dbReference type="EMBL" id="KDE70265.1"/>
    </source>
</evidence>
<dbReference type="AlphaFoldDB" id="A0AB73C189"/>
<sequence>MYEEKVVDSIAFAKYFTEQGFKNIRAFDIGLCACITRWCYTAGYIDRDYTWAILEKMPVKHWKNTAPFQNSQNIIWQDASLNMFPILTYILILPKSYIKY</sequence>
<dbReference type="InterPro" id="IPR009677">
    <property type="entry name" value="DUF1266"/>
</dbReference>
<accession>A0AB73C189</accession>
<protein>
    <recommendedName>
        <fullName evidence="1">DUF1266 domain-containing protein</fullName>
    </recommendedName>
</protein>
<comment type="caution">
    <text evidence="2">The sequence shown here is derived from an EMBL/GenBank/DDBJ whole genome shotgun (WGS) entry which is preliminary data.</text>
</comment>
<name>A0AB73C189_9FUSO</name>
<reference evidence="2 3" key="1">
    <citation type="submission" date="2014-01" db="EMBL/GenBank/DDBJ databases">
        <title>Comparative genomics of Fusobacterium necrophorum wild isolates.</title>
        <authorList>
            <person name="Kittichotirat W."/>
            <person name="Bumgarner R.E."/>
            <person name="Lawrence P."/>
        </authorList>
    </citation>
    <scope>NUCLEOTIDE SEQUENCE [LARGE SCALE GENOMIC DNA]</scope>
    <source>
        <strain evidence="2 3">DJ-2</strain>
    </source>
</reference>
<dbReference type="Pfam" id="PF06889">
    <property type="entry name" value="DUF1266"/>
    <property type="match status" value="1"/>
</dbReference>
<dbReference type="RefSeq" id="WP_035905228.1">
    <property type="nucleotide sequence ID" value="NZ_JAAH01000144.1"/>
</dbReference>
<dbReference type="Proteomes" id="UP000027058">
    <property type="component" value="Unassembled WGS sequence"/>
</dbReference>
<proteinExistence type="predicted"/>
<gene>
    <name evidence="2" type="ORF">FUSO8_09450</name>
</gene>